<dbReference type="EMBL" id="GL379958">
    <property type="protein sequence ID" value="EGT38449.1"/>
    <property type="molecule type" value="Genomic_DNA"/>
</dbReference>
<feature type="region of interest" description="Disordered" evidence="7">
    <location>
        <begin position="410"/>
        <end position="451"/>
    </location>
</feature>
<keyword evidence="4" id="KW-0963">Cytoplasm</keyword>
<comment type="subcellular location">
    <subcellularLocation>
        <location evidence="2">Cytoplasm</location>
        <location evidence="2">Cytoskeleton</location>
        <location evidence="2">Spindle</location>
    </subcellularLocation>
    <subcellularLocation>
        <location evidence="1">Nucleus</location>
    </subcellularLocation>
</comment>
<evidence type="ECO:0000256" key="6">
    <source>
        <dbReference type="ARBA" id="ARBA00023242"/>
    </source>
</evidence>
<dbReference type="InParanoid" id="G0NVP9"/>
<keyword evidence="10" id="KW-1185">Reference proteome</keyword>
<dbReference type="eggNOG" id="KOG4456">
    <property type="taxonomic scope" value="Eukaryota"/>
</dbReference>
<keyword evidence="5" id="KW-0206">Cytoskeleton</keyword>
<evidence type="ECO:0000256" key="2">
    <source>
        <dbReference type="ARBA" id="ARBA00004186"/>
    </source>
</evidence>
<comment type="similarity">
    <text evidence="3">Belongs to the INCENP family.</text>
</comment>
<organism evidence="10">
    <name type="scientific">Caenorhabditis brenneri</name>
    <name type="common">Nematode worm</name>
    <dbReference type="NCBI Taxonomy" id="135651"/>
    <lineage>
        <taxon>Eukaryota</taxon>
        <taxon>Metazoa</taxon>
        <taxon>Ecdysozoa</taxon>
        <taxon>Nematoda</taxon>
        <taxon>Chromadorea</taxon>
        <taxon>Rhabditida</taxon>
        <taxon>Rhabditina</taxon>
        <taxon>Rhabditomorpha</taxon>
        <taxon>Rhabditoidea</taxon>
        <taxon>Rhabditidae</taxon>
        <taxon>Peloderinae</taxon>
        <taxon>Caenorhabditis</taxon>
    </lineage>
</organism>
<evidence type="ECO:0000313" key="10">
    <source>
        <dbReference type="Proteomes" id="UP000008068"/>
    </source>
</evidence>
<dbReference type="Pfam" id="PF03941">
    <property type="entry name" value="INCENP_ARK-bind"/>
    <property type="match status" value="1"/>
</dbReference>
<dbReference type="PANTHER" id="PTHR13142:SF2">
    <property type="entry name" value="PROTEIN CBG02222"/>
    <property type="match status" value="1"/>
</dbReference>
<evidence type="ECO:0000256" key="5">
    <source>
        <dbReference type="ARBA" id="ARBA00023212"/>
    </source>
</evidence>
<feature type="region of interest" description="Disordered" evidence="7">
    <location>
        <begin position="477"/>
        <end position="559"/>
    </location>
</feature>
<dbReference type="Proteomes" id="UP000008068">
    <property type="component" value="Unassembled WGS sequence"/>
</dbReference>
<evidence type="ECO:0000256" key="7">
    <source>
        <dbReference type="SAM" id="MobiDB-lite"/>
    </source>
</evidence>
<evidence type="ECO:0000256" key="1">
    <source>
        <dbReference type="ARBA" id="ARBA00004123"/>
    </source>
</evidence>
<keyword evidence="6" id="KW-0539">Nucleus</keyword>
<reference evidence="10" key="1">
    <citation type="submission" date="2011-07" db="EMBL/GenBank/DDBJ databases">
        <authorList>
            <consortium name="Caenorhabditis brenneri Sequencing and Analysis Consortium"/>
            <person name="Wilson R.K."/>
        </authorList>
    </citation>
    <scope>NUCLEOTIDE SEQUENCE [LARGE SCALE GENOMIC DNA]</scope>
    <source>
        <strain evidence="10">PB2801</strain>
    </source>
</reference>
<feature type="compositionally biased region" description="Basic and acidic residues" evidence="7">
    <location>
        <begin position="436"/>
        <end position="451"/>
    </location>
</feature>
<sequence>MAPKTRRIKKKTTDDVEFPISSEMLLNHKHFEKTINFESKIAKLPELISKFYDDIDKLAERKRSSRLNSTLLKQAIRNCLQPLLLIPKVEVKTETEEEAAPQHFTRRKPRTKNLSVTSSSRLRSVKEESTTDSAPNTTLELFHNKSFTLSSSDDLDKTATEESSREKSVMEVNTGTFHNQSFTLSSSDDDLNETAMDDKLESRNSKEESVMEVCTGPQSINSLHNKSYTLSSSDDLDETANLLGDMSMNRELDLGGPLHSSTPQSQNHSIRGKGSVAKPVINLTESAHFSTLKGTAVDDKLEGRNFKVESVMEVGTGPQSFHSLHNKSYTLSSSDDDLNETAHLLEDMSMNRELDLGGPLHFATPQSQNHSIRGKGSVAKSVRLTVVSHEIPHLSTPVAEISGVKPSMRVVSERRRRLQTPKAESSVKPTRNLPAPKKEPSATESVDNNKWKHATDLRQKFLELKVERVKMENEKKTAVLERKRAQEKMKSESYKSPSRSGALSKEKRTPSQRPSKKTRIHFSERKEEKIVVLFPDPPAKDIPGTSSSHKKTNNSYPMTPAKLYTAKSADDYGLEDLSSGGGTDDESAPRKPIPAWADFELVKKAVEKHVEQPPFDIDEYFGAIEKPNLLDMFGRILKPLRKRGSSATWK</sequence>
<dbReference type="PANTHER" id="PTHR13142">
    <property type="entry name" value="INNER CENTROMERE PROTEIN"/>
    <property type="match status" value="1"/>
</dbReference>
<name>G0NVP9_CAEBE</name>
<dbReference type="GO" id="GO:0005819">
    <property type="term" value="C:spindle"/>
    <property type="evidence" value="ECO:0007669"/>
    <property type="project" value="UniProtKB-SubCell"/>
</dbReference>
<dbReference type="InterPro" id="IPR005635">
    <property type="entry name" value="Inner_centromere_prot_ARK-bd"/>
</dbReference>
<gene>
    <name evidence="9" type="primary">Cbn-icp-1</name>
    <name evidence="9" type="ORF">CAEBREN_04839</name>
</gene>
<dbReference type="Gene3D" id="6.10.250.2990">
    <property type="match status" value="1"/>
</dbReference>
<feature type="compositionally biased region" description="Basic and acidic residues" evidence="7">
    <location>
        <begin position="521"/>
        <end position="530"/>
    </location>
</feature>
<protein>
    <submittedName>
        <fullName evidence="9">CBN-ICP-1 protein</fullName>
    </submittedName>
</protein>
<dbReference type="AlphaFoldDB" id="G0NVP9"/>
<dbReference type="STRING" id="135651.G0NVP9"/>
<evidence type="ECO:0000256" key="4">
    <source>
        <dbReference type="ARBA" id="ARBA00022490"/>
    </source>
</evidence>
<evidence type="ECO:0000256" key="3">
    <source>
        <dbReference type="ARBA" id="ARBA00010042"/>
    </source>
</evidence>
<feature type="compositionally biased region" description="Polar residues" evidence="7">
    <location>
        <begin position="171"/>
        <end position="186"/>
    </location>
</feature>
<proteinExistence type="inferred from homology"/>
<feature type="region of interest" description="Disordered" evidence="7">
    <location>
        <begin position="152"/>
        <end position="192"/>
    </location>
</feature>
<feature type="region of interest" description="Disordered" evidence="7">
    <location>
        <begin position="94"/>
        <end position="136"/>
    </location>
</feature>
<evidence type="ECO:0000259" key="8">
    <source>
        <dbReference type="Pfam" id="PF03941"/>
    </source>
</evidence>
<feature type="compositionally biased region" description="Basic and acidic residues" evidence="7">
    <location>
        <begin position="154"/>
        <end position="169"/>
    </location>
</feature>
<accession>G0NVP9</accession>
<feature type="compositionally biased region" description="Basic and acidic residues" evidence="7">
    <location>
        <begin position="477"/>
        <end position="493"/>
    </location>
</feature>
<dbReference type="HOGENOM" id="CLU_421649_0_0_1"/>
<evidence type="ECO:0000313" key="9">
    <source>
        <dbReference type="EMBL" id="EGT38449.1"/>
    </source>
</evidence>
<feature type="region of interest" description="Disordered" evidence="7">
    <location>
        <begin position="572"/>
        <end position="591"/>
    </location>
</feature>
<dbReference type="GO" id="GO:0005634">
    <property type="term" value="C:nucleus"/>
    <property type="evidence" value="ECO:0007669"/>
    <property type="project" value="UniProtKB-SubCell"/>
</dbReference>
<feature type="domain" description="Inner centromere protein ARK-binding" evidence="8">
    <location>
        <begin position="577"/>
        <end position="633"/>
    </location>
</feature>
<dbReference type="OrthoDB" id="6123at2759"/>